<feature type="transmembrane region" description="Helical" evidence="1">
    <location>
        <begin position="101"/>
        <end position="120"/>
    </location>
</feature>
<dbReference type="NCBIfam" id="NF038403">
    <property type="entry name" value="perm_prefix_1"/>
    <property type="match status" value="1"/>
</dbReference>
<sequence length="372" mass="41546">MDTIKKYLESMFEHLPKTLEVMRAKDELYSMMEDKYNELISEGKKENEAIGIVISEFGNLDELAEGLGLSKVLDDLVSSDRRYVSRQEADDYVDAVVSRRFMLSLGILLCILSPAGPILLDSIATATGLNLFTGIGVAFLFLCAAVGVGFIVFSNYITKSWSFLNKQPCYIDDETIDYLKSEKEECQTGNGMLLAVGIMLCIVSVIPVIVLDAALNVPIISDGVGPSMMFTLAAVGVFLIVFSSGRNKAYKKLLSLNKKVFAREILQQFADAPDNGPEKSVKIERVTGEVVESDYKDASYSSYDKPEQSSDSTEKKVKNFIKVMVKDYWKSVLCIYIIWSFFTFSWGSSWVIWPLAAILRKPIEQYFLGGKH</sequence>
<organism evidence="2 3">
    <name type="scientific">Butyrivibrio proteoclasticus</name>
    <dbReference type="NCBI Taxonomy" id="43305"/>
    <lineage>
        <taxon>Bacteria</taxon>
        <taxon>Bacillati</taxon>
        <taxon>Bacillota</taxon>
        <taxon>Clostridia</taxon>
        <taxon>Lachnospirales</taxon>
        <taxon>Lachnospiraceae</taxon>
        <taxon>Butyrivibrio</taxon>
    </lineage>
</organism>
<accession>A0A1I5THV5</accession>
<feature type="transmembrane region" description="Helical" evidence="1">
    <location>
        <begin position="191"/>
        <end position="211"/>
    </location>
</feature>
<dbReference type="Proteomes" id="UP000182624">
    <property type="component" value="Unassembled WGS sequence"/>
</dbReference>
<proteinExistence type="predicted"/>
<gene>
    <name evidence="2" type="ORF">SAMN04487928_10942</name>
</gene>
<dbReference type="InterPro" id="IPR047928">
    <property type="entry name" value="Perm_prefix_1"/>
</dbReference>
<feature type="transmembrane region" description="Helical" evidence="1">
    <location>
        <begin position="132"/>
        <end position="157"/>
    </location>
</feature>
<keyword evidence="1" id="KW-1133">Transmembrane helix</keyword>
<dbReference type="EMBL" id="FOXO01000009">
    <property type="protein sequence ID" value="SFP82605.1"/>
    <property type="molecule type" value="Genomic_DNA"/>
</dbReference>
<protein>
    <submittedName>
        <fullName evidence="2">Uncharacterized protein</fullName>
    </submittedName>
</protein>
<dbReference type="AlphaFoldDB" id="A0A1I5THV5"/>
<feature type="transmembrane region" description="Helical" evidence="1">
    <location>
        <begin position="223"/>
        <end position="242"/>
    </location>
</feature>
<reference evidence="3" key="1">
    <citation type="submission" date="2016-10" db="EMBL/GenBank/DDBJ databases">
        <authorList>
            <person name="Varghese N."/>
            <person name="Submissions S."/>
        </authorList>
    </citation>
    <scope>NUCLEOTIDE SEQUENCE [LARGE SCALE GENOMIC DNA]</scope>
    <source>
        <strain evidence="3">P18</strain>
    </source>
</reference>
<keyword evidence="1" id="KW-0812">Transmembrane</keyword>
<name>A0A1I5THV5_9FIRM</name>
<evidence type="ECO:0000313" key="2">
    <source>
        <dbReference type="EMBL" id="SFP82605.1"/>
    </source>
</evidence>
<dbReference type="RefSeq" id="WP_074886565.1">
    <property type="nucleotide sequence ID" value="NZ_FOXO01000009.1"/>
</dbReference>
<evidence type="ECO:0000256" key="1">
    <source>
        <dbReference type="SAM" id="Phobius"/>
    </source>
</evidence>
<keyword evidence="3" id="KW-1185">Reference proteome</keyword>
<evidence type="ECO:0000313" key="3">
    <source>
        <dbReference type="Proteomes" id="UP000182624"/>
    </source>
</evidence>
<feature type="transmembrane region" description="Helical" evidence="1">
    <location>
        <begin position="332"/>
        <end position="353"/>
    </location>
</feature>
<keyword evidence="1" id="KW-0472">Membrane</keyword>
<dbReference type="OrthoDB" id="9815852at2"/>